<name>A0A8J2LNF0_9HEXA</name>
<organism evidence="1 2">
    <name type="scientific">Allacma fusca</name>
    <dbReference type="NCBI Taxonomy" id="39272"/>
    <lineage>
        <taxon>Eukaryota</taxon>
        <taxon>Metazoa</taxon>
        <taxon>Ecdysozoa</taxon>
        <taxon>Arthropoda</taxon>
        <taxon>Hexapoda</taxon>
        <taxon>Collembola</taxon>
        <taxon>Symphypleona</taxon>
        <taxon>Sminthuridae</taxon>
        <taxon>Allacma</taxon>
    </lineage>
</organism>
<reference evidence="1" key="1">
    <citation type="submission" date="2021-06" db="EMBL/GenBank/DDBJ databases">
        <authorList>
            <person name="Hodson N. C."/>
            <person name="Mongue J. A."/>
            <person name="Jaron S. K."/>
        </authorList>
    </citation>
    <scope>NUCLEOTIDE SEQUENCE</scope>
</reference>
<dbReference type="AlphaFoldDB" id="A0A8J2LNF0"/>
<proteinExistence type="predicted"/>
<keyword evidence="2" id="KW-1185">Reference proteome</keyword>
<evidence type="ECO:0000313" key="1">
    <source>
        <dbReference type="EMBL" id="CAG7834446.1"/>
    </source>
</evidence>
<sequence>MGINSEQSIQSRFEASYKQTGLNGNWSPCEEVPVDMIHDVLPCRNREVEKDMGCANNDLPDEMTLVYGVVVADEHEDVRREEAQTRRN</sequence>
<comment type="caution">
    <text evidence="1">The sequence shown here is derived from an EMBL/GenBank/DDBJ whole genome shotgun (WGS) entry which is preliminary data.</text>
</comment>
<evidence type="ECO:0000313" key="2">
    <source>
        <dbReference type="Proteomes" id="UP000708208"/>
    </source>
</evidence>
<accession>A0A8J2LNF0</accession>
<dbReference type="Proteomes" id="UP000708208">
    <property type="component" value="Unassembled WGS sequence"/>
</dbReference>
<gene>
    <name evidence="1" type="ORF">AFUS01_LOCUS43955</name>
</gene>
<dbReference type="EMBL" id="CAJVCH010570250">
    <property type="protein sequence ID" value="CAG7834446.1"/>
    <property type="molecule type" value="Genomic_DNA"/>
</dbReference>
<protein>
    <submittedName>
        <fullName evidence="1">Uncharacterized protein</fullName>
    </submittedName>
</protein>